<proteinExistence type="predicted"/>
<reference evidence="2" key="1">
    <citation type="journal article" date="2011" name="Nature">
        <title>Genome sequence and analysis of the tuber crop potato.</title>
        <authorList>
            <consortium name="The Potato Genome Sequencing Consortium"/>
        </authorList>
    </citation>
    <scope>NUCLEOTIDE SEQUENCE [LARGE SCALE GENOMIC DNA]</scope>
    <source>
        <strain evidence="2">cv. DM1-3 516 R44</strain>
    </source>
</reference>
<name>M1B1C3_SOLTU</name>
<evidence type="ECO:0000313" key="1">
    <source>
        <dbReference type="EnsemblPlants" id="PGSC0003DMT400034830"/>
    </source>
</evidence>
<evidence type="ECO:0000313" key="2">
    <source>
        <dbReference type="Proteomes" id="UP000011115"/>
    </source>
</evidence>
<accession>M1B1C3</accession>
<reference evidence="1" key="2">
    <citation type="submission" date="2015-06" db="UniProtKB">
        <authorList>
            <consortium name="EnsemblPlants"/>
        </authorList>
    </citation>
    <scope>IDENTIFICATION</scope>
    <source>
        <strain evidence="1">DM1-3 516 R44</strain>
    </source>
</reference>
<dbReference type="Proteomes" id="UP000011115">
    <property type="component" value="Unassembled WGS sequence"/>
</dbReference>
<sequence>MPPLAITQRQAEPLPIIVLNALQQPGDGVAVPLPLDKKFKQGVKLVSIVAVHGDVTIWALIGKIAKTIMQERKEIE</sequence>
<organism evidence="1 2">
    <name type="scientific">Solanum tuberosum</name>
    <name type="common">Potato</name>
    <dbReference type="NCBI Taxonomy" id="4113"/>
    <lineage>
        <taxon>Eukaryota</taxon>
        <taxon>Viridiplantae</taxon>
        <taxon>Streptophyta</taxon>
        <taxon>Embryophyta</taxon>
        <taxon>Tracheophyta</taxon>
        <taxon>Spermatophyta</taxon>
        <taxon>Magnoliopsida</taxon>
        <taxon>eudicotyledons</taxon>
        <taxon>Gunneridae</taxon>
        <taxon>Pentapetalae</taxon>
        <taxon>asterids</taxon>
        <taxon>lamiids</taxon>
        <taxon>Solanales</taxon>
        <taxon>Solanaceae</taxon>
        <taxon>Solanoideae</taxon>
        <taxon>Solaneae</taxon>
        <taxon>Solanum</taxon>
    </lineage>
</organism>
<dbReference type="EnsemblPlants" id="PGSC0003DMT400034830">
    <property type="protein sequence ID" value="PGSC0003DMT400034830"/>
    <property type="gene ID" value="PGSC0003DMG401013388"/>
</dbReference>
<dbReference type="Gramene" id="PGSC0003DMT400034830">
    <property type="protein sequence ID" value="PGSC0003DMT400034830"/>
    <property type="gene ID" value="PGSC0003DMG401013388"/>
</dbReference>
<protein>
    <submittedName>
        <fullName evidence="1">Lipid binding protein</fullName>
    </submittedName>
</protein>
<dbReference type="HOGENOM" id="CLU_2659322_0_0_1"/>
<dbReference type="InParanoid" id="M1B1C3"/>
<keyword evidence="2" id="KW-1185">Reference proteome</keyword>
<dbReference type="PaxDb" id="4113-PGSC0003DMT400034830"/>
<dbReference type="AlphaFoldDB" id="M1B1C3"/>